<dbReference type="RefSeq" id="XP_022096799.1">
    <property type="nucleotide sequence ID" value="XM_022241107.1"/>
</dbReference>
<feature type="compositionally biased region" description="Acidic residues" evidence="1">
    <location>
        <begin position="609"/>
        <end position="634"/>
    </location>
</feature>
<dbReference type="AlphaFoldDB" id="A0A8B7YU25"/>
<proteinExistence type="predicted"/>
<dbReference type="GeneID" id="110982588"/>
<evidence type="ECO:0000313" key="5">
    <source>
        <dbReference type="RefSeq" id="XP_022096798.1"/>
    </source>
</evidence>
<feature type="compositionally biased region" description="Basic and acidic residues" evidence="1">
    <location>
        <begin position="99"/>
        <end position="133"/>
    </location>
</feature>
<feature type="compositionally biased region" description="Polar residues" evidence="1">
    <location>
        <begin position="239"/>
        <end position="250"/>
    </location>
</feature>
<evidence type="ECO:0000313" key="4">
    <source>
        <dbReference type="RefSeq" id="XP_022096797.1"/>
    </source>
</evidence>
<dbReference type="RefSeq" id="XP_022096798.1">
    <property type="nucleotide sequence ID" value="XM_022241106.1"/>
</dbReference>
<keyword evidence="2" id="KW-1185">Reference proteome</keyword>
<reference evidence="3 4" key="1">
    <citation type="submission" date="2025-04" db="UniProtKB">
        <authorList>
            <consortium name="RefSeq"/>
        </authorList>
    </citation>
    <scope>IDENTIFICATION</scope>
</reference>
<dbReference type="Proteomes" id="UP000694845">
    <property type="component" value="Unplaced"/>
</dbReference>
<dbReference type="RefSeq" id="XP_022096802.1">
    <property type="nucleotide sequence ID" value="XM_022241110.1"/>
</dbReference>
<dbReference type="RefSeq" id="XP_022096801.1">
    <property type="nucleotide sequence ID" value="XM_022241109.1"/>
</dbReference>
<evidence type="ECO:0000256" key="1">
    <source>
        <dbReference type="SAM" id="MobiDB-lite"/>
    </source>
</evidence>
<feature type="region of interest" description="Disordered" evidence="1">
    <location>
        <begin position="91"/>
        <end position="425"/>
    </location>
</feature>
<name>A0A8B7YU25_ACAPL</name>
<feature type="compositionally biased region" description="Basic and acidic residues" evidence="1">
    <location>
        <begin position="549"/>
        <end position="562"/>
    </location>
</feature>
<protein>
    <submittedName>
        <fullName evidence="3 4">Uncharacterized protein LOC110982588</fullName>
    </submittedName>
</protein>
<feature type="compositionally biased region" description="Basic and acidic residues" evidence="1">
    <location>
        <begin position="299"/>
        <end position="322"/>
    </location>
</feature>
<dbReference type="RefSeq" id="XP_022096805.1">
    <property type="nucleotide sequence ID" value="XM_022241113.1"/>
</dbReference>
<evidence type="ECO:0000313" key="8">
    <source>
        <dbReference type="RefSeq" id="XP_022096801.1"/>
    </source>
</evidence>
<feature type="compositionally biased region" description="Basic and acidic residues" evidence="1">
    <location>
        <begin position="340"/>
        <end position="355"/>
    </location>
</feature>
<gene>
    <name evidence="3 4 5 6 7 8 9 10 11 12" type="primary">LOC110982588</name>
</gene>
<evidence type="ECO:0000313" key="6">
    <source>
        <dbReference type="RefSeq" id="XP_022096799.1"/>
    </source>
</evidence>
<evidence type="ECO:0000313" key="7">
    <source>
        <dbReference type="RefSeq" id="XP_022096800.1"/>
    </source>
</evidence>
<evidence type="ECO:0000313" key="11">
    <source>
        <dbReference type="RefSeq" id="XP_022096805.1"/>
    </source>
</evidence>
<evidence type="ECO:0000313" key="2">
    <source>
        <dbReference type="Proteomes" id="UP000694845"/>
    </source>
</evidence>
<evidence type="ECO:0000313" key="3">
    <source>
        <dbReference type="RefSeq" id="XP_022096796.1"/>
    </source>
</evidence>
<feature type="region of interest" description="Disordered" evidence="1">
    <location>
        <begin position="539"/>
        <end position="570"/>
    </location>
</feature>
<feature type="compositionally biased region" description="Basic and acidic residues" evidence="1">
    <location>
        <begin position="150"/>
        <end position="168"/>
    </location>
</feature>
<sequence>MDYPGDEPDTKWRACNSILVLCREPVQRQDSSHSCTAVSQVDHRQCSDEDTSLLGIEYPYSHKLPFLGDSLTGYSRGIKETENVRVNEKSLEETVEAGAGREKGNLGQKERGERWLQKTEKELQPEQEGDKNWTDSAVFLKENDPGLGRDIAEGGRKSRSRVRIDGVTKRRRSESRSPPRGTKMAKAATDEQKKAPPCRGTSALQPQAPKVKAASDKTGSKQENSAKGDREQPPDKGGATTTSRGVTQLLNAGKKVGDNDDDDDERKRPRPSDPTKKAPSCDSPGRKKRKRRNKRGHPSHSEHSPPEGFDGKQEEGNSRPGEEIGGASHQAVAEQEEPLLSDRREQEAGEYKLEDGEQTEAGPGQVSAASAQRRSVPVEVAENPDVPETSLANLNKAGNEEQRMPSVNFRSQTEPECVESGWQERQQRLQSVNPCGTLTLSHNEPRNEERSAIDRDLALSLEQLYISRDHRSRSNLDTSWLEQVDLSDIQPDMYGPPSDGNGPEIFNQAYLSQLRASGSNTSAGGGRNRPRRPIRIAANFGQDASSSLRTREPPEALLRDTSVRGVAGPPTGVLPSAAIATHARSSVGCHSAGTAGHAQPGEAGAVPCVEDDPQDEPDSEEEEDSMEVDYNSLEEADKDHH</sequence>
<dbReference type="RefSeq" id="XP_022096806.1">
    <property type="nucleotide sequence ID" value="XM_022241114.1"/>
</dbReference>
<feature type="compositionally biased region" description="Basic residues" evidence="1">
    <location>
        <begin position="286"/>
        <end position="298"/>
    </location>
</feature>
<feature type="region of interest" description="Disordered" evidence="1">
    <location>
        <begin position="588"/>
        <end position="641"/>
    </location>
</feature>
<dbReference type="RefSeq" id="XP_022096797.1">
    <property type="nucleotide sequence ID" value="XM_022241105.1"/>
</dbReference>
<evidence type="ECO:0000313" key="10">
    <source>
        <dbReference type="RefSeq" id="XP_022096803.1"/>
    </source>
</evidence>
<evidence type="ECO:0000313" key="9">
    <source>
        <dbReference type="RefSeq" id="XP_022096802.1"/>
    </source>
</evidence>
<dbReference type="RefSeq" id="XP_022096800.1">
    <property type="nucleotide sequence ID" value="XM_022241108.1"/>
</dbReference>
<dbReference type="RefSeq" id="XP_022096796.1">
    <property type="nucleotide sequence ID" value="XM_022241104.1"/>
</dbReference>
<feature type="compositionally biased region" description="Basic and acidic residues" evidence="1">
    <location>
        <begin position="213"/>
        <end position="234"/>
    </location>
</feature>
<dbReference type="KEGG" id="aplc:110982588"/>
<dbReference type="RefSeq" id="XP_022096803.1">
    <property type="nucleotide sequence ID" value="XM_022241111.1"/>
</dbReference>
<feature type="compositionally biased region" description="Basic and acidic residues" evidence="1">
    <location>
        <begin position="265"/>
        <end position="276"/>
    </location>
</feature>
<accession>A0A8B7YU25</accession>
<evidence type="ECO:0000313" key="12">
    <source>
        <dbReference type="RefSeq" id="XP_022096806.1"/>
    </source>
</evidence>
<organism evidence="2 10">
    <name type="scientific">Acanthaster planci</name>
    <name type="common">Crown-of-thorns starfish</name>
    <dbReference type="NCBI Taxonomy" id="133434"/>
    <lineage>
        <taxon>Eukaryota</taxon>
        <taxon>Metazoa</taxon>
        <taxon>Echinodermata</taxon>
        <taxon>Eleutherozoa</taxon>
        <taxon>Asterozoa</taxon>
        <taxon>Asteroidea</taxon>
        <taxon>Valvatacea</taxon>
        <taxon>Valvatida</taxon>
        <taxon>Acanthasteridae</taxon>
        <taxon>Acanthaster</taxon>
    </lineage>
</organism>